<sequence>MRERAGRETSRLTPVCTSRVCGRLLRSDTAKVLSSGLPKVCKYFVFVIFWRERETADCLTPDSNTPRYLKT</sequence>
<dbReference type="Proteomes" id="UP000829720">
    <property type="component" value="Unassembled WGS sequence"/>
</dbReference>
<keyword evidence="2" id="KW-1185">Reference proteome</keyword>
<evidence type="ECO:0000313" key="2">
    <source>
        <dbReference type="Proteomes" id="UP000829720"/>
    </source>
</evidence>
<name>A0A8T3DMJ0_9TELE</name>
<gene>
    <name evidence="1" type="ORF">AGOR_G00079270</name>
</gene>
<organism evidence="1 2">
    <name type="scientific">Albula goreensis</name>
    <dbReference type="NCBI Taxonomy" id="1534307"/>
    <lineage>
        <taxon>Eukaryota</taxon>
        <taxon>Metazoa</taxon>
        <taxon>Chordata</taxon>
        <taxon>Craniata</taxon>
        <taxon>Vertebrata</taxon>
        <taxon>Euteleostomi</taxon>
        <taxon>Actinopterygii</taxon>
        <taxon>Neopterygii</taxon>
        <taxon>Teleostei</taxon>
        <taxon>Albuliformes</taxon>
        <taxon>Albulidae</taxon>
        <taxon>Albula</taxon>
    </lineage>
</organism>
<evidence type="ECO:0000313" key="1">
    <source>
        <dbReference type="EMBL" id="KAI1897064.1"/>
    </source>
</evidence>
<accession>A0A8T3DMJ0</accession>
<reference evidence="1" key="1">
    <citation type="submission" date="2021-01" db="EMBL/GenBank/DDBJ databases">
        <authorList>
            <person name="Zahm M."/>
            <person name="Roques C."/>
            <person name="Cabau C."/>
            <person name="Klopp C."/>
            <person name="Donnadieu C."/>
            <person name="Jouanno E."/>
            <person name="Lampietro C."/>
            <person name="Louis A."/>
            <person name="Herpin A."/>
            <person name="Echchiki A."/>
            <person name="Berthelot C."/>
            <person name="Parey E."/>
            <person name="Roest-Crollius H."/>
            <person name="Braasch I."/>
            <person name="Postlethwait J."/>
            <person name="Bobe J."/>
            <person name="Montfort J."/>
            <person name="Bouchez O."/>
            <person name="Begum T."/>
            <person name="Mejri S."/>
            <person name="Adams A."/>
            <person name="Chen W.-J."/>
            <person name="Guiguen Y."/>
        </authorList>
    </citation>
    <scope>NUCLEOTIDE SEQUENCE</scope>
    <source>
        <tissue evidence="1">Blood</tissue>
    </source>
</reference>
<dbReference type="AlphaFoldDB" id="A0A8T3DMJ0"/>
<proteinExistence type="predicted"/>
<protein>
    <submittedName>
        <fullName evidence="1">Uncharacterized protein</fullName>
    </submittedName>
</protein>
<comment type="caution">
    <text evidence="1">The sequence shown here is derived from an EMBL/GenBank/DDBJ whole genome shotgun (WGS) entry which is preliminary data.</text>
</comment>
<dbReference type="EMBL" id="JAERUA010000007">
    <property type="protein sequence ID" value="KAI1897064.1"/>
    <property type="molecule type" value="Genomic_DNA"/>
</dbReference>